<dbReference type="GO" id="GO:0005840">
    <property type="term" value="C:ribosome"/>
    <property type="evidence" value="ECO:0007669"/>
    <property type="project" value="UniProtKB-KW"/>
</dbReference>
<dbReference type="InterPro" id="IPR002136">
    <property type="entry name" value="Ribosomal_uL4"/>
</dbReference>
<keyword evidence="5" id="KW-0694">RNA-binding</keyword>
<evidence type="ECO:0000256" key="2">
    <source>
        <dbReference type="ARBA" id="ARBA00022980"/>
    </source>
</evidence>
<dbReference type="GO" id="GO:0006412">
    <property type="term" value="P:translation"/>
    <property type="evidence" value="ECO:0007669"/>
    <property type="project" value="UniProtKB-UniRule"/>
</dbReference>
<comment type="similarity">
    <text evidence="1 5">Belongs to the universal ribosomal protein uL4 family.</text>
</comment>
<reference evidence="7 8" key="1">
    <citation type="journal article" date="2014" name="Mol. Biol. Evol.">
        <title>Massive expansion of Ubiquitination-related gene families within the Chlamydiae.</title>
        <authorList>
            <person name="Domman D."/>
            <person name="Collingro A."/>
            <person name="Lagkouvardos I."/>
            <person name="Gehre L."/>
            <person name="Weinmaier T."/>
            <person name="Rattei T."/>
            <person name="Subtil A."/>
            <person name="Horn M."/>
        </authorList>
    </citation>
    <scope>NUCLEOTIDE SEQUENCE [LARGE SCALE GENOMIC DNA]</scope>
    <source>
        <strain evidence="7 8">OEW1</strain>
    </source>
</reference>
<evidence type="ECO:0000313" key="7">
    <source>
        <dbReference type="EMBL" id="KIA77104.1"/>
    </source>
</evidence>
<dbReference type="PATRIC" id="fig|83552.4.peg.1806"/>
<gene>
    <name evidence="5 7" type="primary">rplD</name>
    <name evidence="7" type="ORF">DB43_GV00540</name>
</gene>
<proteinExistence type="inferred from homology"/>
<feature type="region of interest" description="Disordered" evidence="6">
    <location>
        <begin position="48"/>
        <end position="96"/>
    </location>
</feature>
<comment type="caution">
    <text evidence="7">The sequence shown here is derived from an EMBL/GenBank/DDBJ whole genome shotgun (WGS) entry which is preliminary data.</text>
</comment>
<dbReference type="Proteomes" id="UP000031307">
    <property type="component" value="Unassembled WGS sequence"/>
</dbReference>
<name>A0A0C1EKY5_9BACT</name>
<dbReference type="Pfam" id="PF00573">
    <property type="entry name" value="Ribosomal_L4"/>
    <property type="match status" value="1"/>
</dbReference>
<dbReference type="GO" id="GO:1990904">
    <property type="term" value="C:ribonucleoprotein complex"/>
    <property type="evidence" value="ECO:0007669"/>
    <property type="project" value="UniProtKB-KW"/>
</dbReference>
<dbReference type="HAMAP" id="MF_01328_B">
    <property type="entry name" value="Ribosomal_uL4_B"/>
    <property type="match status" value="1"/>
</dbReference>
<comment type="function">
    <text evidence="5">Forms part of the polypeptide exit tunnel.</text>
</comment>
<dbReference type="EMBL" id="JSAM01000091">
    <property type="protein sequence ID" value="KIA77104.1"/>
    <property type="molecule type" value="Genomic_DNA"/>
</dbReference>
<evidence type="ECO:0000256" key="3">
    <source>
        <dbReference type="ARBA" id="ARBA00023274"/>
    </source>
</evidence>
<dbReference type="InterPro" id="IPR023574">
    <property type="entry name" value="Ribosomal_uL4_dom_sf"/>
</dbReference>
<protein>
    <recommendedName>
        <fullName evidence="4 5">Large ribosomal subunit protein uL4</fullName>
    </recommendedName>
</protein>
<dbReference type="Gene3D" id="3.40.1370.10">
    <property type="match status" value="1"/>
</dbReference>
<dbReference type="GO" id="GO:0003735">
    <property type="term" value="F:structural constituent of ribosome"/>
    <property type="evidence" value="ECO:0007669"/>
    <property type="project" value="InterPro"/>
</dbReference>
<evidence type="ECO:0000256" key="4">
    <source>
        <dbReference type="ARBA" id="ARBA00035244"/>
    </source>
</evidence>
<keyword evidence="5" id="KW-0699">rRNA-binding</keyword>
<evidence type="ECO:0000256" key="6">
    <source>
        <dbReference type="SAM" id="MobiDB-lite"/>
    </source>
</evidence>
<dbReference type="NCBIfam" id="TIGR03953">
    <property type="entry name" value="rplD_bact"/>
    <property type="match status" value="1"/>
</dbReference>
<dbReference type="AlphaFoldDB" id="A0A0C1EKY5"/>
<comment type="function">
    <text evidence="5">One of the primary rRNA binding proteins, this protein initially binds near the 5'-end of the 23S rRNA. It is important during the early stages of 50S assembly. It makes multiple contacts with different domains of the 23S rRNA in the assembled 50S subunit and ribosome.</text>
</comment>
<dbReference type="InterPro" id="IPR013005">
    <property type="entry name" value="Ribosomal_uL4-like"/>
</dbReference>
<keyword evidence="2 5" id="KW-0689">Ribosomal protein</keyword>
<organism evidence="7 8">
    <name type="scientific">Parachlamydia acanthamoebae</name>
    <dbReference type="NCBI Taxonomy" id="83552"/>
    <lineage>
        <taxon>Bacteria</taxon>
        <taxon>Pseudomonadati</taxon>
        <taxon>Chlamydiota</taxon>
        <taxon>Chlamydiia</taxon>
        <taxon>Parachlamydiales</taxon>
        <taxon>Parachlamydiaceae</taxon>
        <taxon>Parachlamydia</taxon>
    </lineage>
</organism>
<dbReference type="SUPFAM" id="SSF52166">
    <property type="entry name" value="Ribosomal protein L4"/>
    <property type="match status" value="1"/>
</dbReference>
<dbReference type="PANTHER" id="PTHR10746">
    <property type="entry name" value="50S RIBOSOMAL PROTEIN L4"/>
    <property type="match status" value="1"/>
</dbReference>
<comment type="subunit">
    <text evidence="5">Part of the 50S ribosomal subunit.</text>
</comment>
<evidence type="ECO:0000256" key="1">
    <source>
        <dbReference type="ARBA" id="ARBA00010528"/>
    </source>
</evidence>
<keyword evidence="3 5" id="KW-0687">Ribonucleoprotein</keyword>
<dbReference type="PANTHER" id="PTHR10746:SF6">
    <property type="entry name" value="LARGE RIBOSOMAL SUBUNIT PROTEIN UL4M"/>
    <property type="match status" value="1"/>
</dbReference>
<dbReference type="GO" id="GO:0019843">
    <property type="term" value="F:rRNA binding"/>
    <property type="evidence" value="ECO:0007669"/>
    <property type="project" value="UniProtKB-UniRule"/>
</dbReference>
<evidence type="ECO:0000313" key="8">
    <source>
        <dbReference type="Proteomes" id="UP000031307"/>
    </source>
</evidence>
<evidence type="ECO:0000256" key="5">
    <source>
        <dbReference type="HAMAP-Rule" id="MF_01328"/>
    </source>
</evidence>
<accession>A0A0C1EKY5</accession>
<sequence length="228" mass="25480">MVALLKVFDIKGNEVGELEVDSTFAEAQINSQVVKDYVTALRANARQWSANTKGRSEVKHSTKKPHPQKGGGRARQGSLVAPQYRGGGRVFGPKPKFDQHVRINKKERKAVIRFLIGEKIRNNALTVVQDFHMEEPKTKHVADFLEKQGISGRTLFIGEGNFVQVGNDNDGKKVSVRCEQHDNFIKSIRNLQKIEFALTSHVSGYDVIVAKNMIVGASALEQLKEWLC</sequence>